<dbReference type="PANTHER" id="PTHR30514:SF1">
    <property type="entry name" value="HTH-TYPE TRANSCRIPTIONAL REGULATOR HEXR-RELATED"/>
    <property type="match status" value="1"/>
</dbReference>
<feature type="domain" description="SIS" evidence="5">
    <location>
        <begin position="116"/>
        <end position="259"/>
    </location>
</feature>
<evidence type="ECO:0000256" key="2">
    <source>
        <dbReference type="ARBA" id="ARBA00023125"/>
    </source>
</evidence>
<dbReference type="AlphaFoldDB" id="A0A3E3E9A9"/>
<dbReference type="InterPro" id="IPR036388">
    <property type="entry name" value="WH-like_DNA-bd_sf"/>
</dbReference>
<dbReference type="GO" id="GO:0003677">
    <property type="term" value="F:DNA binding"/>
    <property type="evidence" value="ECO:0007669"/>
    <property type="project" value="UniProtKB-KW"/>
</dbReference>
<dbReference type="InterPro" id="IPR047640">
    <property type="entry name" value="RpiR-like"/>
</dbReference>
<proteinExistence type="predicted"/>
<dbReference type="InterPro" id="IPR009057">
    <property type="entry name" value="Homeodomain-like_sf"/>
</dbReference>
<dbReference type="Gene3D" id="3.40.50.10490">
    <property type="entry name" value="Glucose-6-phosphate isomerase like protein, domain 1"/>
    <property type="match status" value="1"/>
</dbReference>
<dbReference type="GO" id="GO:0097367">
    <property type="term" value="F:carbohydrate derivative binding"/>
    <property type="evidence" value="ECO:0007669"/>
    <property type="project" value="InterPro"/>
</dbReference>
<feature type="domain" description="HTH rpiR-type" evidence="4">
    <location>
        <begin position="1"/>
        <end position="78"/>
    </location>
</feature>
<dbReference type="InterPro" id="IPR035472">
    <property type="entry name" value="RpiR-like_SIS"/>
</dbReference>
<dbReference type="RefSeq" id="WP_117582473.1">
    <property type="nucleotide sequence ID" value="NZ_QUSL01000037.1"/>
</dbReference>
<gene>
    <name evidence="6" type="ORF">DXB93_16280</name>
</gene>
<accession>A0A3E3E9A9</accession>
<dbReference type="PANTHER" id="PTHR30514">
    <property type="entry name" value="GLUCOKINASE"/>
    <property type="match status" value="1"/>
</dbReference>
<dbReference type="Gene3D" id="1.10.10.10">
    <property type="entry name" value="Winged helix-like DNA-binding domain superfamily/Winged helix DNA-binding domain"/>
    <property type="match status" value="1"/>
</dbReference>
<keyword evidence="1" id="KW-0805">Transcription regulation</keyword>
<evidence type="ECO:0000256" key="3">
    <source>
        <dbReference type="ARBA" id="ARBA00023163"/>
    </source>
</evidence>
<sequence length="274" mass="30318">MKTRVQIEECYTSLTKTEKRIAEFILQDKDDSILTMTLSELSNTLKLGEATIIRFCRRIQFSGFQDLKLALALDRAQKQEKQVTENNSISSFVMQETVVALQNTNKSVKEEELCKAAAILADGGMIYFYGIGSSGIAALMAEDRFLRVGKACKAVNDPHLQRVQSAILGIKDIIVAISLSGSSNELYQALQIAKENGSTIIAITNHMESTIAKLSDCVLQTKGFESIVTGGTFISVISQLHVLDLLYTAFASSIDQKQRFDYQQKTAKSLLRNQ</sequence>
<evidence type="ECO:0000259" key="4">
    <source>
        <dbReference type="PROSITE" id="PS51071"/>
    </source>
</evidence>
<dbReference type="SUPFAM" id="SSF53697">
    <property type="entry name" value="SIS domain"/>
    <property type="match status" value="1"/>
</dbReference>
<evidence type="ECO:0000256" key="1">
    <source>
        <dbReference type="ARBA" id="ARBA00023015"/>
    </source>
</evidence>
<evidence type="ECO:0000313" key="7">
    <source>
        <dbReference type="Proteomes" id="UP000261032"/>
    </source>
</evidence>
<dbReference type="GO" id="GO:1901135">
    <property type="term" value="P:carbohydrate derivative metabolic process"/>
    <property type="evidence" value="ECO:0007669"/>
    <property type="project" value="InterPro"/>
</dbReference>
<dbReference type="InterPro" id="IPR046348">
    <property type="entry name" value="SIS_dom_sf"/>
</dbReference>
<dbReference type="PROSITE" id="PS51464">
    <property type="entry name" value="SIS"/>
    <property type="match status" value="1"/>
</dbReference>
<evidence type="ECO:0000313" key="6">
    <source>
        <dbReference type="EMBL" id="RGD79322.1"/>
    </source>
</evidence>
<comment type="caution">
    <text evidence="6">The sequence shown here is derived from an EMBL/GenBank/DDBJ whole genome shotgun (WGS) entry which is preliminary data.</text>
</comment>
<dbReference type="Pfam" id="PF01418">
    <property type="entry name" value="HTH_6"/>
    <property type="match status" value="1"/>
</dbReference>
<dbReference type="Proteomes" id="UP000261032">
    <property type="component" value="Unassembled WGS sequence"/>
</dbReference>
<keyword evidence="3" id="KW-0804">Transcription</keyword>
<dbReference type="CDD" id="cd05013">
    <property type="entry name" value="SIS_RpiR"/>
    <property type="match status" value="1"/>
</dbReference>
<organism evidence="6 7">
    <name type="scientific">Thomasclavelia ramosa</name>
    <dbReference type="NCBI Taxonomy" id="1547"/>
    <lineage>
        <taxon>Bacteria</taxon>
        <taxon>Bacillati</taxon>
        <taxon>Bacillota</taxon>
        <taxon>Erysipelotrichia</taxon>
        <taxon>Erysipelotrichales</taxon>
        <taxon>Coprobacillaceae</taxon>
        <taxon>Thomasclavelia</taxon>
    </lineage>
</organism>
<name>A0A3E3E9A9_9FIRM</name>
<dbReference type="PROSITE" id="PS51071">
    <property type="entry name" value="HTH_RPIR"/>
    <property type="match status" value="1"/>
</dbReference>
<dbReference type="Pfam" id="PF01380">
    <property type="entry name" value="SIS"/>
    <property type="match status" value="1"/>
</dbReference>
<evidence type="ECO:0000259" key="5">
    <source>
        <dbReference type="PROSITE" id="PS51464"/>
    </source>
</evidence>
<dbReference type="SUPFAM" id="SSF46689">
    <property type="entry name" value="Homeodomain-like"/>
    <property type="match status" value="1"/>
</dbReference>
<dbReference type="EMBL" id="QUSL01000037">
    <property type="protein sequence ID" value="RGD79322.1"/>
    <property type="molecule type" value="Genomic_DNA"/>
</dbReference>
<protein>
    <submittedName>
        <fullName evidence="6">MurR/RpiR family transcriptional regulator</fullName>
    </submittedName>
</protein>
<keyword evidence="2" id="KW-0238">DNA-binding</keyword>
<dbReference type="GO" id="GO:0003700">
    <property type="term" value="F:DNA-binding transcription factor activity"/>
    <property type="evidence" value="ECO:0007669"/>
    <property type="project" value="InterPro"/>
</dbReference>
<reference evidence="6 7" key="1">
    <citation type="submission" date="2018-08" db="EMBL/GenBank/DDBJ databases">
        <title>A genome reference for cultivated species of the human gut microbiota.</title>
        <authorList>
            <person name="Zou Y."/>
            <person name="Xue W."/>
            <person name="Luo G."/>
        </authorList>
    </citation>
    <scope>NUCLEOTIDE SEQUENCE [LARGE SCALE GENOMIC DNA]</scope>
    <source>
        <strain evidence="6 7">OM06-4</strain>
    </source>
</reference>
<dbReference type="InterPro" id="IPR000281">
    <property type="entry name" value="HTH_RpiR"/>
</dbReference>
<dbReference type="InterPro" id="IPR001347">
    <property type="entry name" value="SIS_dom"/>
</dbReference>